<keyword evidence="3" id="KW-1185">Reference proteome</keyword>
<feature type="region of interest" description="Disordered" evidence="1">
    <location>
        <begin position="49"/>
        <end position="79"/>
    </location>
</feature>
<sequence>MVAKRRGGGGDVEGFVVVEGEVVVVVRRRRRGVPVRWCSSRLASARGQERSSLGYIEKPRTSPRHSAVHSSVPISPPPPPLTGNMRALVVLTVLGACSAMPFIPDAPDVAAEKARFFQAYQVAHAANLPKVSSRPSHAFVPQQAFNQAPVQTPKWMGPLASNVPAGLPGSTAFVADTPEVQAAKNHFLNAYSAQVAATIPVGPSTSHQSFAAPPRQVFHSAPAPRPQPKWTGPVASKVPAGLPGSSPILSDTPEVAAAKNAFFQTYTAQVAATAGAPSTRFF</sequence>
<name>A0AAW0SQU2_SCYPA</name>
<dbReference type="AlphaFoldDB" id="A0AAW0SQU2"/>
<evidence type="ECO:0000313" key="2">
    <source>
        <dbReference type="EMBL" id="KAK8377483.1"/>
    </source>
</evidence>
<organism evidence="2 3">
    <name type="scientific">Scylla paramamosain</name>
    <name type="common">Mud crab</name>
    <dbReference type="NCBI Taxonomy" id="85552"/>
    <lineage>
        <taxon>Eukaryota</taxon>
        <taxon>Metazoa</taxon>
        <taxon>Ecdysozoa</taxon>
        <taxon>Arthropoda</taxon>
        <taxon>Crustacea</taxon>
        <taxon>Multicrustacea</taxon>
        <taxon>Malacostraca</taxon>
        <taxon>Eumalacostraca</taxon>
        <taxon>Eucarida</taxon>
        <taxon>Decapoda</taxon>
        <taxon>Pleocyemata</taxon>
        <taxon>Brachyura</taxon>
        <taxon>Eubrachyura</taxon>
        <taxon>Portunoidea</taxon>
        <taxon>Portunidae</taxon>
        <taxon>Portuninae</taxon>
        <taxon>Scylla</taxon>
    </lineage>
</organism>
<accession>A0AAW0SQU2</accession>
<comment type="caution">
    <text evidence="2">The sequence shown here is derived from an EMBL/GenBank/DDBJ whole genome shotgun (WGS) entry which is preliminary data.</text>
</comment>
<dbReference type="EMBL" id="JARAKH010000047">
    <property type="protein sequence ID" value="KAK8377483.1"/>
    <property type="molecule type" value="Genomic_DNA"/>
</dbReference>
<evidence type="ECO:0008006" key="4">
    <source>
        <dbReference type="Google" id="ProtNLM"/>
    </source>
</evidence>
<proteinExistence type="predicted"/>
<gene>
    <name evidence="2" type="ORF">O3P69_013841</name>
</gene>
<evidence type="ECO:0000256" key="1">
    <source>
        <dbReference type="SAM" id="MobiDB-lite"/>
    </source>
</evidence>
<reference evidence="2 3" key="1">
    <citation type="submission" date="2023-03" db="EMBL/GenBank/DDBJ databases">
        <title>High-quality genome of Scylla paramamosain provides insights in environmental adaptation.</title>
        <authorList>
            <person name="Zhang L."/>
        </authorList>
    </citation>
    <scope>NUCLEOTIDE SEQUENCE [LARGE SCALE GENOMIC DNA]</scope>
    <source>
        <strain evidence="2">LZ_2023a</strain>
        <tissue evidence="2">Muscle</tissue>
    </source>
</reference>
<dbReference type="Proteomes" id="UP001487740">
    <property type="component" value="Unassembled WGS sequence"/>
</dbReference>
<evidence type="ECO:0000313" key="3">
    <source>
        <dbReference type="Proteomes" id="UP001487740"/>
    </source>
</evidence>
<protein>
    <recommendedName>
        <fullName evidence="4">Calcified cuticle protein CP19.0</fullName>
    </recommendedName>
</protein>